<proteinExistence type="predicted"/>
<feature type="compositionally biased region" description="Polar residues" evidence="1">
    <location>
        <begin position="130"/>
        <end position="145"/>
    </location>
</feature>
<reference evidence="2" key="2">
    <citation type="submission" date="2025-08" db="UniProtKB">
        <authorList>
            <consortium name="Ensembl"/>
        </authorList>
    </citation>
    <scope>IDENTIFICATION</scope>
</reference>
<feature type="region of interest" description="Disordered" evidence="1">
    <location>
        <begin position="77"/>
        <end position="104"/>
    </location>
</feature>
<feature type="region of interest" description="Disordered" evidence="1">
    <location>
        <begin position="119"/>
        <end position="145"/>
    </location>
</feature>
<keyword evidence="3" id="KW-1185">Reference proteome</keyword>
<sequence>MSEIKLLYQAKRLSQHQIMAGLNVSKWELHGTLNRIVETGSVLFEARSCRLKMTTASDDKYVGLCSLREEQLHHRYRKHNSPISKSTARVKLSSSGLRGRVPASKPLLRKENKCQWAQKRLGSQSSSSSHPKNNSPPGLPTSDSSEFFVLLF</sequence>
<evidence type="ECO:0000256" key="1">
    <source>
        <dbReference type="SAM" id="MobiDB-lite"/>
    </source>
</evidence>
<reference evidence="2" key="3">
    <citation type="submission" date="2025-09" db="UniProtKB">
        <authorList>
            <consortium name="Ensembl"/>
        </authorList>
    </citation>
    <scope>IDENTIFICATION</scope>
</reference>
<name>A0A7N6C137_ANATE</name>
<dbReference type="AlphaFoldDB" id="A0A7N6C137"/>
<dbReference type="GeneTree" id="ENSGT00940000178611"/>
<reference evidence="2" key="1">
    <citation type="submission" date="2021-04" db="EMBL/GenBank/DDBJ databases">
        <authorList>
            <consortium name="Wellcome Sanger Institute Data Sharing"/>
        </authorList>
    </citation>
    <scope>NUCLEOTIDE SEQUENCE [LARGE SCALE GENOMIC DNA]</scope>
</reference>
<organism evidence="2 3">
    <name type="scientific">Anabas testudineus</name>
    <name type="common">Climbing perch</name>
    <name type="synonym">Anthias testudineus</name>
    <dbReference type="NCBI Taxonomy" id="64144"/>
    <lineage>
        <taxon>Eukaryota</taxon>
        <taxon>Metazoa</taxon>
        <taxon>Chordata</taxon>
        <taxon>Craniata</taxon>
        <taxon>Vertebrata</taxon>
        <taxon>Euteleostomi</taxon>
        <taxon>Actinopterygii</taxon>
        <taxon>Neopterygii</taxon>
        <taxon>Teleostei</taxon>
        <taxon>Neoteleostei</taxon>
        <taxon>Acanthomorphata</taxon>
        <taxon>Anabantaria</taxon>
        <taxon>Anabantiformes</taxon>
        <taxon>Anabantoidei</taxon>
        <taxon>Anabantidae</taxon>
        <taxon>Anabas</taxon>
    </lineage>
</organism>
<dbReference type="OrthoDB" id="4843387at2759"/>
<feature type="compositionally biased region" description="Polar residues" evidence="1">
    <location>
        <begin position="81"/>
        <end position="96"/>
    </location>
</feature>
<protein>
    <submittedName>
        <fullName evidence="2">Uncharacterized protein</fullName>
    </submittedName>
</protein>
<evidence type="ECO:0000313" key="2">
    <source>
        <dbReference type="Ensembl" id="ENSATEP00000071877.1"/>
    </source>
</evidence>
<dbReference type="Ensembl" id="ENSATET00000059194.1">
    <property type="protein sequence ID" value="ENSATEP00000071877.1"/>
    <property type="gene ID" value="ENSATEG00000025174.1"/>
</dbReference>
<dbReference type="InParanoid" id="A0A7N6C137"/>
<evidence type="ECO:0000313" key="3">
    <source>
        <dbReference type="Proteomes" id="UP000265040"/>
    </source>
</evidence>
<accession>A0A7N6C137</accession>
<dbReference type="Proteomes" id="UP000265040">
    <property type="component" value="Chromosome 9"/>
</dbReference>